<gene>
    <name evidence="2" type="ORF">A8926_7174</name>
</gene>
<evidence type="ECO:0000259" key="1">
    <source>
        <dbReference type="Pfam" id="PF21806"/>
    </source>
</evidence>
<organism evidence="2 3">
    <name type="scientific">Saccharopolyspora spinosa</name>
    <dbReference type="NCBI Taxonomy" id="60894"/>
    <lineage>
        <taxon>Bacteria</taxon>
        <taxon>Bacillati</taxon>
        <taxon>Actinomycetota</taxon>
        <taxon>Actinomycetes</taxon>
        <taxon>Pseudonocardiales</taxon>
        <taxon>Pseudonocardiaceae</taxon>
        <taxon>Saccharopolyspora</taxon>
    </lineage>
</organism>
<evidence type="ECO:0000313" key="3">
    <source>
        <dbReference type="Proteomes" id="UP000233786"/>
    </source>
</evidence>
<dbReference type="Proteomes" id="UP000233786">
    <property type="component" value="Unassembled WGS sequence"/>
</dbReference>
<reference evidence="2" key="1">
    <citation type="submission" date="2017-12" db="EMBL/GenBank/DDBJ databases">
        <title>Sequencing the genomes of 1000 Actinobacteria strains.</title>
        <authorList>
            <person name="Klenk H.-P."/>
        </authorList>
    </citation>
    <scope>NUCLEOTIDE SEQUENCE [LARGE SCALE GENOMIC DNA]</scope>
    <source>
        <strain evidence="2">DSM 44228</strain>
    </source>
</reference>
<dbReference type="InterPro" id="IPR049244">
    <property type="entry name" value="DUF6879"/>
</dbReference>
<proteinExistence type="predicted"/>
<dbReference type="AlphaFoldDB" id="A0A2N3Y834"/>
<protein>
    <recommendedName>
        <fullName evidence="1">DUF6879 domain-containing protein</fullName>
    </recommendedName>
</protein>
<dbReference type="OrthoDB" id="3821358at2"/>
<evidence type="ECO:0000313" key="2">
    <source>
        <dbReference type="EMBL" id="PKW19033.1"/>
    </source>
</evidence>
<comment type="caution">
    <text evidence="2">The sequence shown here is derived from an EMBL/GenBank/DDBJ whole genome shotgun (WGS) entry which is preliminary data.</text>
</comment>
<name>A0A2N3Y834_SACSN</name>
<accession>A0A2N3Y834</accession>
<dbReference type="Pfam" id="PF21806">
    <property type="entry name" value="DUF6879"/>
    <property type="match status" value="1"/>
</dbReference>
<dbReference type="RefSeq" id="WP_101376989.1">
    <property type="nucleotide sequence ID" value="NZ_CP061007.1"/>
</dbReference>
<feature type="domain" description="DUF6879" evidence="1">
    <location>
        <begin position="6"/>
        <end position="167"/>
    </location>
</feature>
<sequence length="171" mass="20033">MILDGDQFGERFTNYQWSAWRFECQPTYSIPREQDNLDRWRSAAPVPEGHNAAWHDRVRSFVSAGKTIGRVRTVRQPLTEYQRYQLDWAVPGNIEAGEDIRILDLTSLDLDLPSHDFWIFDELLVVDLNFNPDGTLLNRDQRENPDLTQYLKWRDTALAHAVTLSEWNART</sequence>
<keyword evidence="3" id="KW-1185">Reference proteome</keyword>
<dbReference type="EMBL" id="PJNB01000001">
    <property type="protein sequence ID" value="PKW19033.1"/>
    <property type="molecule type" value="Genomic_DNA"/>
</dbReference>
<dbReference type="STRING" id="994479.GCA_000194155_05183"/>